<dbReference type="Pfam" id="PF13432">
    <property type="entry name" value="TPR_16"/>
    <property type="match status" value="1"/>
</dbReference>
<feature type="repeat" description="TPR" evidence="2">
    <location>
        <begin position="36"/>
        <end position="69"/>
    </location>
</feature>
<keyword evidence="4" id="KW-1185">Reference proteome</keyword>
<dbReference type="SMART" id="SM00028">
    <property type="entry name" value="TPR"/>
    <property type="match status" value="4"/>
</dbReference>
<evidence type="ECO:0000256" key="1">
    <source>
        <dbReference type="ARBA" id="ARBA00022679"/>
    </source>
</evidence>
<dbReference type="InterPro" id="IPR019734">
    <property type="entry name" value="TPR_rpt"/>
</dbReference>
<gene>
    <name evidence="3" type="ORF">C427_2952</name>
</gene>
<proteinExistence type="predicted"/>
<evidence type="ECO:0000256" key="2">
    <source>
        <dbReference type="PROSITE-ProRule" id="PRU00339"/>
    </source>
</evidence>
<evidence type="ECO:0000313" key="3">
    <source>
        <dbReference type="EMBL" id="AGH45061.1"/>
    </source>
</evidence>
<keyword evidence="2" id="KW-0802">TPR repeat</keyword>
<keyword evidence="1" id="KW-0808">Transferase</keyword>
<dbReference type="STRING" id="1129794.C427_2952"/>
<dbReference type="InterPro" id="IPR011990">
    <property type="entry name" value="TPR-like_helical_dom_sf"/>
</dbReference>
<dbReference type="PANTHER" id="PTHR12788">
    <property type="entry name" value="PROTEIN-TYROSINE SULFOTRANSFERASE 2"/>
    <property type="match status" value="1"/>
</dbReference>
<dbReference type="SUPFAM" id="SSF52540">
    <property type="entry name" value="P-loop containing nucleoside triphosphate hydrolases"/>
    <property type="match status" value="1"/>
</dbReference>
<name>K6YUL6_9ALTE</name>
<organism evidence="3 4">
    <name type="scientific">Paraglaciecola psychrophila 170</name>
    <dbReference type="NCBI Taxonomy" id="1129794"/>
    <lineage>
        <taxon>Bacteria</taxon>
        <taxon>Pseudomonadati</taxon>
        <taxon>Pseudomonadota</taxon>
        <taxon>Gammaproteobacteria</taxon>
        <taxon>Alteromonadales</taxon>
        <taxon>Alteromonadaceae</taxon>
        <taxon>Paraglaciecola</taxon>
    </lineage>
</organism>
<dbReference type="Pfam" id="PF13469">
    <property type="entry name" value="Sulfotransfer_3"/>
    <property type="match status" value="1"/>
</dbReference>
<dbReference type="EMBL" id="CP003837">
    <property type="protein sequence ID" value="AGH45061.1"/>
    <property type="molecule type" value="Genomic_DNA"/>
</dbReference>
<dbReference type="Gene3D" id="3.40.50.300">
    <property type="entry name" value="P-loop containing nucleotide triphosphate hydrolases"/>
    <property type="match status" value="1"/>
</dbReference>
<dbReference type="KEGG" id="gps:C427_2952"/>
<sequence length="485" mass="54912">MSLSKLQHATDFFKMGDLVQAERLYLEAIISHPECGKAYLGMGVIALEAEQFDKAVSFLTKSCELLPNDAFPLIHLSEAFNGVNSEIDGLTALEYAASHLPNNAMVHYHLGLQYIILGNLAKGEHAFRTVIQLTTDSIASYALLELTRLDSHNEQYLPLLKERLKQKNITSQETTALHYAVGNVLHGIQNYQQAWQHFERANLIQTELCDFKTSELQSFFQDIKIKASEHVLSIGSCSSTNNAFPEIIPIFIIGLPRTGSTLLEYLLTEHQDISSAGEVPYLSREVAAFLFSQTKSHYPYSMSNVSSAQLNAAAQIYLEKMSIHAKGKDYVIDKLPANFQSIGLIYKLFPNAKVLHIKRNLADVALSIYRNSFAQNEPYFCSLNEFKQYHTLYADLMEFWNTQLPSFIHEVSYEQLVVNKDQTIKNIFEFCGLPSQLVESTFPEANKVVKTLSNIQVRRPMNTISINNWYNYADHLSQFIDSEHG</sequence>
<reference evidence="3 4" key="1">
    <citation type="journal article" date="2013" name="Genome Announc.">
        <title>Complete Genome Sequence of Glaciecola psychrophila Strain 170T.</title>
        <authorList>
            <person name="Yin J."/>
            <person name="Chen J."/>
            <person name="Liu G."/>
            <person name="Yu Y."/>
            <person name="Song L."/>
            <person name="Wang X."/>
            <person name="Qu X."/>
        </authorList>
    </citation>
    <scope>NUCLEOTIDE SEQUENCE [LARGE SCALE GENOMIC DNA]</scope>
    <source>
        <strain evidence="3 4">170</strain>
    </source>
</reference>
<dbReference type="Gene3D" id="1.25.40.10">
    <property type="entry name" value="Tetratricopeptide repeat domain"/>
    <property type="match status" value="1"/>
</dbReference>
<dbReference type="OrthoDB" id="9815894at2"/>
<dbReference type="PATRIC" id="fig|1129794.4.peg.2936"/>
<evidence type="ECO:0008006" key="5">
    <source>
        <dbReference type="Google" id="ProtNLM"/>
    </source>
</evidence>
<dbReference type="HOGENOM" id="CLU_017034_1_0_6"/>
<dbReference type="Proteomes" id="UP000011864">
    <property type="component" value="Chromosome"/>
</dbReference>
<protein>
    <recommendedName>
        <fullName evidence="5">Protein-tyrosine sulfotransferase</fullName>
    </recommendedName>
</protein>
<dbReference type="InterPro" id="IPR026634">
    <property type="entry name" value="TPST-like"/>
</dbReference>
<dbReference type="InterPro" id="IPR027417">
    <property type="entry name" value="P-loop_NTPase"/>
</dbReference>
<dbReference type="PANTHER" id="PTHR12788:SF10">
    <property type="entry name" value="PROTEIN-TYROSINE SULFOTRANSFERASE"/>
    <property type="match status" value="1"/>
</dbReference>
<dbReference type="RefSeq" id="WP_007635688.1">
    <property type="nucleotide sequence ID" value="NC_020514.1"/>
</dbReference>
<dbReference type="PROSITE" id="PS50005">
    <property type="entry name" value="TPR"/>
    <property type="match status" value="1"/>
</dbReference>
<dbReference type="SUPFAM" id="SSF48452">
    <property type="entry name" value="TPR-like"/>
    <property type="match status" value="1"/>
</dbReference>
<dbReference type="GO" id="GO:0008476">
    <property type="term" value="F:protein-tyrosine sulfotransferase activity"/>
    <property type="evidence" value="ECO:0007669"/>
    <property type="project" value="InterPro"/>
</dbReference>
<evidence type="ECO:0000313" key="4">
    <source>
        <dbReference type="Proteomes" id="UP000011864"/>
    </source>
</evidence>
<accession>K6YUL6</accession>
<dbReference type="AlphaFoldDB" id="K6YUL6"/>
<dbReference type="eggNOG" id="COG0457">
    <property type="taxonomic scope" value="Bacteria"/>
</dbReference>